<evidence type="ECO:0000256" key="8">
    <source>
        <dbReference type="ARBA" id="ARBA00050776"/>
    </source>
</evidence>
<dbReference type="EMBL" id="VJWL01000001">
    <property type="protein sequence ID" value="TRW49310.1"/>
    <property type="molecule type" value="Genomic_DNA"/>
</dbReference>
<dbReference type="SUPFAM" id="SSF52821">
    <property type="entry name" value="Rhodanese/Cell cycle control phosphatase"/>
    <property type="match status" value="1"/>
</dbReference>
<comment type="caution">
    <text evidence="11">The sequence shown here is derived from an EMBL/GenBank/DDBJ whole genome shotgun (WGS) entry which is preliminary data.</text>
</comment>
<comment type="catalytic activity">
    <reaction evidence="8">
        <text>(sulfur carrier)-H + L-cysteine = (sulfur carrier)-SH + L-alanine</text>
        <dbReference type="Rhea" id="RHEA:43892"/>
        <dbReference type="Rhea" id="RHEA-COMP:14737"/>
        <dbReference type="Rhea" id="RHEA-COMP:14739"/>
        <dbReference type="ChEBI" id="CHEBI:29917"/>
        <dbReference type="ChEBI" id="CHEBI:35235"/>
        <dbReference type="ChEBI" id="CHEBI:57972"/>
        <dbReference type="ChEBI" id="CHEBI:64428"/>
        <dbReference type="EC" id="2.8.1.7"/>
    </reaction>
</comment>
<dbReference type="Gene3D" id="3.40.640.10">
    <property type="entry name" value="Type I PLP-dependent aspartate aminotransferase-like (Major domain)"/>
    <property type="match status" value="1"/>
</dbReference>
<evidence type="ECO:0000259" key="10">
    <source>
        <dbReference type="PROSITE" id="PS50206"/>
    </source>
</evidence>
<keyword evidence="5" id="KW-0663">Pyridoxal phosphate</keyword>
<dbReference type="Gene3D" id="1.10.260.50">
    <property type="match status" value="1"/>
</dbReference>
<dbReference type="GO" id="GO:0051536">
    <property type="term" value="F:iron-sulfur cluster binding"/>
    <property type="evidence" value="ECO:0007669"/>
    <property type="project" value="UniProtKB-KW"/>
</dbReference>
<evidence type="ECO:0000256" key="7">
    <source>
        <dbReference type="ARBA" id="ARBA00023014"/>
    </source>
</evidence>
<comment type="cofactor">
    <cofactor evidence="1 9">
        <name>pyridoxal 5'-phosphate</name>
        <dbReference type="ChEBI" id="CHEBI:597326"/>
    </cofactor>
</comment>
<sequence>MSFLLSAHSTHYPHEIFMDANATTPVLPELQALMSRVYNTHFGNPSSPHYAGIRAKRILSDTRAEAGRLFGCASDRILFMSGATEGINTAVLSVLQLYAGGRGKGHLLLYGATEHKAVPEALRHWNELLRVGAELQAIPVNEDGLLDYDFIRSQVPHAIMICTMGANNETGVFADLQQLEQVIRSAAPQVPWLVDCVQMLGKRPVALGKTTIDYAPFSAHKLYGPKGVGAMYVRDGAPFTPLQTGGGQEQGLRGGTENVAGVAALGQIFAWLNHPETSPFQDADTLYGYRHEIITALRAAFPGLIVNHPLTGSLPTTLNFSVAGYSSAELIAIFDAAGIRVSAGSACSTGGTRSFVLDAMGLPAWQSEGAIRMSFGPAFSQSDLDALVERLTFIREKITGVNGWGQGALYIPQPLAAGMGWILCRSTQQVLALKEPHSVMEDIRACCGSSDWQLREWNQTAQDFAGFRIEPDAQGIRVTALATMRSLVLTDAGIALTDDIHPIALGVAELHCDHMALIDVRETSEARAQYHQDTESCFVSIPRALWCDYLLTAELQDTPEPVFFCRSGRRASDVARLALSVGWPQAAVCTAAASEVFDWIQKPKDPDS</sequence>
<dbReference type="InterPro" id="IPR001763">
    <property type="entry name" value="Rhodanese-like_dom"/>
</dbReference>
<dbReference type="InterPro" id="IPR015424">
    <property type="entry name" value="PyrdxlP-dep_Trfase"/>
</dbReference>
<protein>
    <recommendedName>
        <fullName evidence="3">cysteine desulfurase</fullName>
        <ecNumber evidence="3">2.8.1.7</ecNumber>
    </recommendedName>
</protein>
<keyword evidence="6" id="KW-0408">Iron</keyword>
<feature type="domain" description="Rhodanese" evidence="10">
    <location>
        <begin position="511"/>
        <end position="608"/>
    </location>
</feature>
<evidence type="ECO:0000313" key="11">
    <source>
        <dbReference type="EMBL" id="TRW49310.1"/>
    </source>
</evidence>
<proteinExistence type="inferred from homology"/>
<dbReference type="GO" id="GO:0031071">
    <property type="term" value="F:cysteine desulfurase activity"/>
    <property type="evidence" value="ECO:0007669"/>
    <property type="project" value="UniProtKB-EC"/>
</dbReference>
<evidence type="ECO:0000256" key="2">
    <source>
        <dbReference type="ARBA" id="ARBA00006490"/>
    </source>
</evidence>
<dbReference type="EC" id="2.8.1.7" evidence="3"/>
<keyword evidence="4" id="KW-0479">Metal-binding</keyword>
<gene>
    <name evidence="11" type="ORF">FM042_00075</name>
</gene>
<dbReference type="PROSITE" id="PS00595">
    <property type="entry name" value="AA_TRANSFER_CLASS_5"/>
    <property type="match status" value="1"/>
</dbReference>
<comment type="similarity">
    <text evidence="2">Belongs to the class-V pyridoxal-phosphate-dependent aminotransferase family. NifS/IscS subfamily.</text>
</comment>
<dbReference type="Proteomes" id="UP000320359">
    <property type="component" value="Unassembled WGS sequence"/>
</dbReference>
<dbReference type="InterPro" id="IPR036873">
    <property type="entry name" value="Rhodanese-like_dom_sf"/>
</dbReference>
<name>A0A552X2P7_9GAMM</name>
<reference evidence="11 12" key="1">
    <citation type="submission" date="2019-07" db="EMBL/GenBank/DDBJ databases">
        <authorList>
            <person name="Yang M."/>
            <person name="Zhao D."/>
            <person name="Xiang H."/>
        </authorList>
    </citation>
    <scope>NUCLEOTIDE SEQUENCE [LARGE SCALE GENOMIC DNA]</scope>
    <source>
        <strain evidence="11 12">IM1326</strain>
    </source>
</reference>
<dbReference type="Pfam" id="PF00266">
    <property type="entry name" value="Aminotran_5"/>
    <property type="match status" value="1"/>
</dbReference>
<evidence type="ECO:0000256" key="5">
    <source>
        <dbReference type="ARBA" id="ARBA00022898"/>
    </source>
</evidence>
<dbReference type="InterPro" id="IPR015422">
    <property type="entry name" value="PyrdxlP-dep_Trfase_small"/>
</dbReference>
<organism evidence="11 12">
    <name type="scientific">Aliidiomarina halalkaliphila</name>
    <dbReference type="NCBI Taxonomy" id="2593535"/>
    <lineage>
        <taxon>Bacteria</taxon>
        <taxon>Pseudomonadati</taxon>
        <taxon>Pseudomonadota</taxon>
        <taxon>Gammaproteobacteria</taxon>
        <taxon>Alteromonadales</taxon>
        <taxon>Idiomarinaceae</taxon>
        <taxon>Aliidiomarina</taxon>
    </lineage>
</organism>
<dbReference type="PANTHER" id="PTHR11601:SF34">
    <property type="entry name" value="CYSTEINE DESULFURASE"/>
    <property type="match status" value="1"/>
</dbReference>
<keyword evidence="12" id="KW-1185">Reference proteome</keyword>
<evidence type="ECO:0000256" key="9">
    <source>
        <dbReference type="RuleBase" id="RU004504"/>
    </source>
</evidence>
<dbReference type="Gene3D" id="3.90.1150.10">
    <property type="entry name" value="Aspartate Aminotransferase, domain 1"/>
    <property type="match status" value="1"/>
</dbReference>
<dbReference type="RefSeq" id="WP_143233732.1">
    <property type="nucleotide sequence ID" value="NZ_VJWL01000001.1"/>
</dbReference>
<evidence type="ECO:0000256" key="4">
    <source>
        <dbReference type="ARBA" id="ARBA00022723"/>
    </source>
</evidence>
<dbReference type="PROSITE" id="PS50206">
    <property type="entry name" value="RHODANESE_3"/>
    <property type="match status" value="1"/>
</dbReference>
<evidence type="ECO:0000256" key="3">
    <source>
        <dbReference type="ARBA" id="ARBA00012239"/>
    </source>
</evidence>
<dbReference type="InterPro" id="IPR000192">
    <property type="entry name" value="Aminotrans_V_dom"/>
</dbReference>
<dbReference type="InterPro" id="IPR020578">
    <property type="entry name" value="Aminotrans_V_PyrdxlP_BS"/>
</dbReference>
<dbReference type="GO" id="GO:0046872">
    <property type="term" value="F:metal ion binding"/>
    <property type="evidence" value="ECO:0007669"/>
    <property type="project" value="UniProtKB-KW"/>
</dbReference>
<evidence type="ECO:0000256" key="6">
    <source>
        <dbReference type="ARBA" id="ARBA00023004"/>
    </source>
</evidence>
<dbReference type="OrthoDB" id="9808002at2"/>
<evidence type="ECO:0000313" key="12">
    <source>
        <dbReference type="Proteomes" id="UP000320359"/>
    </source>
</evidence>
<dbReference type="AlphaFoldDB" id="A0A552X2P7"/>
<keyword evidence="7" id="KW-0411">Iron-sulfur</keyword>
<evidence type="ECO:0000256" key="1">
    <source>
        <dbReference type="ARBA" id="ARBA00001933"/>
    </source>
</evidence>
<accession>A0A552X2P7</accession>
<dbReference type="PANTHER" id="PTHR11601">
    <property type="entry name" value="CYSTEINE DESULFURYLASE FAMILY MEMBER"/>
    <property type="match status" value="1"/>
</dbReference>
<dbReference type="SUPFAM" id="SSF53383">
    <property type="entry name" value="PLP-dependent transferases"/>
    <property type="match status" value="1"/>
</dbReference>
<dbReference type="InterPro" id="IPR015421">
    <property type="entry name" value="PyrdxlP-dep_Trfase_major"/>
</dbReference>